<name>C7NIH0_KYTSD</name>
<protein>
    <submittedName>
        <fullName evidence="4">Hydrolase, CocE/NonD family</fullName>
    </submittedName>
</protein>
<reference evidence="4 5" key="1">
    <citation type="journal article" date="2009" name="Stand. Genomic Sci.">
        <title>Complete genome sequence of Kytococcus sedentarius type strain (541).</title>
        <authorList>
            <person name="Sims D."/>
            <person name="Brettin T."/>
            <person name="Detter J.C."/>
            <person name="Han C."/>
            <person name="Lapidus A."/>
            <person name="Copeland A."/>
            <person name="Glavina Del Rio T."/>
            <person name="Nolan M."/>
            <person name="Chen F."/>
            <person name="Lucas S."/>
            <person name="Tice H."/>
            <person name="Cheng J.F."/>
            <person name="Bruce D."/>
            <person name="Goodwin L."/>
            <person name="Pitluck S."/>
            <person name="Ovchinnikova G."/>
            <person name="Pati A."/>
            <person name="Ivanova N."/>
            <person name="Mavrommatis K."/>
            <person name="Chen A."/>
            <person name="Palaniappan K."/>
            <person name="D'haeseleer P."/>
            <person name="Chain P."/>
            <person name="Bristow J."/>
            <person name="Eisen J.A."/>
            <person name="Markowitz V."/>
            <person name="Hugenholtz P."/>
            <person name="Schneider S."/>
            <person name="Goker M."/>
            <person name="Pukall R."/>
            <person name="Kyrpides N.C."/>
            <person name="Klenk H.P."/>
        </authorList>
    </citation>
    <scope>NUCLEOTIDE SEQUENCE [LARGE SCALE GENOMIC DNA]</scope>
    <source>
        <strain evidence="5">ATCC 14392 / DSM 20547 / JCM 11482 / CCUG 33030 / NBRC 15357 / NCTC 11040 / CCM 314 / 541</strain>
    </source>
</reference>
<evidence type="ECO:0000259" key="3">
    <source>
        <dbReference type="SMART" id="SM00939"/>
    </source>
</evidence>
<feature type="domain" description="Xaa-Pro dipeptidyl-peptidase C-terminal" evidence="3">
    <location>
        <begin position="349"/>
        <end position="595"/>
    </location>
</feature>
<organism evidence="4 5">
    <name type="scientific">Kytococcus sedentarius (strain ATCC 14392 / DSM 20547 / JCM 11482 / CCUG 33030 / NBRC 15357 / NCTC 11040 / CCM 314 / 541)</name>
    <name type="common">Micrococcus sedentarius</name>
    <dbReference type="NCBI Taxonomy" id="478801"/>
    <lineage>
        <taxon>Bacteria</taxon>
        <taxon>Bacillati</taxon>
        <taxon>Actinomycetota</taxon>
        <taxon>Actinomycetes</taxon>
        <taxon>Micrococcales</taxon>
        <taxon>Kytococcaceae</taxon>
        <taxon>Kytococcus</taxon>
    </lineage>
</organism>
<dbReference type="InterPro" id="IPR013736">
    <property type="entry name" value="Xaa-Pro_dipept_C"/>
</dbReference>
<dbReference type="Pfam" id="PF02129">
    <property type="entry name" value="Peptidase_S15"/>
    <property type="match status" value="1"/>
</dbReference>
<accession>C7NIH0</accession>
<dbReference type="SUPFAM" id="SSF53474">
    <property type="entry name" value="alpha/beta-Hydrolases"/>
    <property type="match status" value="1"/>
</dbReference>
<dbReference type="InterPro" id="IPR029058">
    <property type="entry name" value="AB_hydrolase_fold"/>
</dbReference>
<dbReference type="NCBIfam" id="TIGR00976">
    <property type="entry name" value="CocE_NonD"/>
    <property type="match status" value="1"/>
</dbReference>
<keyword evidence="1 4" id="KW-0378">Hydrolase</keyword>
<dbReference type="Gene3D" id="3.40.50.1820">
    <property type="entry name" value="alpha/beta hydrolase"/>
    <property type="match status" value="2"/>
</dbReference>
<dbReference type="Gene3D" id="2.60.120.260">
    <property type="entry name" value="Galactose-binding domain-like"/>
    <property type="match status" value="1"/>
</dbReference>
<dbReference type="InterPro" id="IPR008979">
    <property type="entry name" value="Galactose-bd-like_sf"/>
</dbReference>
<keyword evidence="5" id="KW-1185">Reference proteome</keyword>
<dbReference type="AlphaFoldDB" id="C7NIH0"/>
<dbReference type="GO" id="GO:0008239">
    <property type="term" value="F:dipeptidyl-peptidase activity"/>
    <property type="evidence" value="ECO:0007669"/>
    <property type="project" value="InterPro"/>
</dbReference>
<evidence type="ECO:0000256" key="1">
    <source>
        <dbReference type="ARBA" id="ARBA00022801"/>
    </source>
</evidence>
<evidence type="ECO:0000256" key="2">
    <source>
        <dbReference type="SAM" id="MobiDB-lite"/>
    </source>
</evidence>
<proteinExistence type="predicted"/>
<dbReference type="HOGENOM" id="CLU_484774_0_0_11"/>
<dbReference type="SMART" id="SM00939">
    <property type="entry name" value="PepX_C"/>
    <property type="match status" value="1"/>
</dbReference>
<dbReference type="SUPFAM" id="SSF49785">
    <property type="entry name" value="Galactose-binding domain-like"/>
    <property type="match status" value="1"/>
</dbReference>
<dbReference type="InterPro" id="IPR000383">
    <property type="entry name" value="Xaa-Pro-like_dom"/>
</dbReference>
<evidence type="ECO:0000313" key="4">
    <source>
        <dbReference type="EMBL" id="ACV05141.1"/>
    </source>
</evidence>
<gene>
    <name evidence="4" type="ordered locus">Ksed_00440</name>
</gene>
<sequence>MLVVPTATAAPSDAPTTASRAATATAAEKEGITHEQNPQVPEGAVWTQEYFPSSLPSNNGDEVELHADVLRPAHLPADARTPVILSVGPYFSHIGQTGDDGHPVAGPSQRFTDLIEGADLMAQGYTVVMVDLRGFGGSTGCLDWVGPGEQADVASAVEWAAGQPWSTGKVGMYGKSYDASTGLVGNNLEPEGLEAVVAQEPVWDMHNYLYSNGVPRPNNVFTPRAYNSIATLPAHAGDDERYRANADYEKAHPECTAQNSADGLIADPESEYWKARDLATQAEGSDVPLFVTQGFIETNTKPEDMRKYLDNHSGEQRGWLGQWNHVRGNDRTEDGRLEMGREGWFTEVISFYDEHLKDTEPVQDFPAYVIEDSNGAWRAQDAWPLVNSTRTVDLEDGSFVDDRAGEPGAARGAVADGADGVTLAAGAAPRIEAADGAAKGRGPVGDMERGASLQPQKGPVAPEVRQRKGKGGPGTTEDAYGYVTWSKPVKRDVRVTGTPRVAFEAEGQGGVAVQLFDVAPDGTAVRFDEQVVAVDGGQHEIALKDTEWTLEAGHQLAVRIGTIGADEYWSHEPSMDTVEVSDAELTLELQNTRWDEPTHGAVSPFLATWERAYTEKWDAKAPGTFQVKASQGKPKHS</sequence>
<dbReference type="EMBL" id="CP001686">
    <property type="protein sequence ID" value="ACV05141.1"/>
    <property type="molecule type" value="Genomic_DNA"/>
</dbReference>
<dbReference type="Proteomes" id="UP000006666">
    <property type="component" value="Chromosome"/>
</dbReference>
<dbReference type="KEGG" id="kse:Ksed_00440"/>
<dbReference type="InterPro" id="IPR005674">
    <property type="entry name" value="CocE/Ser_esterase"/>
</dbReference>
<dbReference type="eggNOG" id="COG2936">
    <property type="taxonomic scope" value="Bacteria"/>
</dbReference>
<dbReference type="STRING" id="478801.Ksed_00440"/>
<evidence type="ECO:0000313" key="5">
    <source>
        <dbReference type="Proteomes" id="UP000006666"/>
    </source>
</evidence>
<feature type="region of interest" description="Disordered" evidence="2">
    <location>
        <begin position="434"/>
        <end position="479"/>
    </location>
</feature>